<dbReference type="InterPro" id="IPR004710">
    <property type="entry name" value="Bilac:Na_transpt"/>
</dbReference>
<accession>A0A918RPA0</accession>
<evidence type="ECO:0000256" key="1">
    <source>
        <dbReference type="ARBA" id="ARBA00004141"/>
    </source>
</evidence>
<feature type="transmembrane region" description="Helical" evidence="5">
    <location>
        <begin position="273"/>
        <end position="295"/>
    </location>
</feature>
<name>A0A918RPA0_9GAMM</name>
<keyword evidence="7" id="KW-1185">Reference proteome</keyword>
<comment type="caution">
    <text evidence="6">The sequence shown here is derived from an EMBL/GenBank/DDBJ whole genome shotgun (WGS) entry which is preliminary data.</text>
</comment>
<feature type="transmembrane region" description="Helical" evidence="5">
    <location>
        <begin position="152"/>
        <end position="173"/>
    </location>
</feature>
<reference evidence="6" key="1">
    <citation type="journal article" date="2014" name="Int. J. Syst. Evol. Microbiol.">
        <title>Complete genome sequence of Corynebacterium casei LMG S-19264T (=DSM 44701T), isolated from a smear-ripened cheese.</title>
        <authorList>
            <consortium name="US DOE Joint Genome Institute (JGI-PGF)"/>
            <person name="Walter F."/>
            <person name="Albersmeier A."/>
            <person name="Kalinowski J."/>
            <person name="Ruckert C."/>
        </authorList>
    </citation>
    <scope>NUCLEOTIDE SEQUENCE</scope>
    <source>
        <strain evidence="6">KCTC 12711</strain>
    </source>
</reference>
<dbReference type="InterPro" id="IPR038770">
    <property type="entry name" value="Na+/solute_symporter_sf"/>
</dbReference>
<dbReference type="EMBL" id="BMXA01000002">
    <property type="protein sequence ID" value="GHA06272.1"/>
    <property type="molecule type" value="Genomic_DNA"/>
</dbReference>
<keyword evidence="2 5" id="KW-0812">Transmembrane</keyword>
<organism evidence="6 7">
    <name type="scientific">Arenicella chitinivorans</name>
    <dbReference type="NCBI Taxonomy" id="1329800"/>
    <lineage>
        <taxon>Bacteria</taxon>
        <taxon>Pseudomonadati</taxon>
        <taxon>Pseudomonadota</taxon>
        <taxon>Gammaproteobacteria</taxon>
        <taxon>Arenicellales</taxon>
        <taxon>Arenicellaceae</taxon>
        <taxon>Arenicella</taxon>
    </lineage>
</organism>
<protein>
    <submittedName>
        <fullName evidence="6">Symporter</fullName>
    </submittedName>
</protein>
<reference evidence="6" key="2">
    <citation type="submission" date="2020-09" db="EMBL/GenBank/DDBJ databases">
        <authorList>
            <person name="Sun Q."/>
            <person name="Kim S."/>
        </authorList>
    </citation>
    <scope>NUCLEOTIDE SEQUENCE</scope>
    <source>
        <strain evidence="6">KCTC 12711</strain>
    </source>
</reference>
<feature type="transmembrane region" description="Helical" evidence="5">
    <location>
        <begin position="50"/>
        <end position="74"/>
    </location>
</feature>
<feature type="transmembrane region" description="Helical" evidence="5">
    <location>
        <begin position="246"/>
        <end position="267"/>
    </location>
</feature>
<gene>
    <name evidence="6" type="ORF">GCM10008090_14930</name>
</gene>
<evidence type="ECO:0000256" key="5">
    <source>
        <dbReference type="SAM" id="Phobius"/>
    </source>
</evidence>
<keyword evidence="4 5" id="KW-0472">Membrane</keyword>
<dbReference type="PANTHER" id="PTHR10361:SF28">
    <property type="entry name" value="P3 PROTEIN-RELATED"/>
    <property type="match status" value="1"/>
</dbReference>
<feature type="transmembrane region" description="Helical" evidence="5">
    <location>
        <begin position="185"/>
        <end position="205"/>
    </location>
</feature>
<dbReference type="Gene3D" id="1.20.1530.20">
    <property type="match status" value="1"/>
</dbReference>
<feature type="transmembrane region" description="Helical" evidence="5">
    <location>
        <begin position="108"/>
        <end position="132"/>
    </location>
</feature>
<dbReference type="Proteomes" id="UP000614811">
    <property type="component" value="Unassembled WGS sequence"/>
</dbReference>
<sequence>MNGAAIDDFTLDLGQGSEIGLSVALVLMMLGVALGLRTSHFAFFRTEPRVFFAGLLGQLLGLPLLTLALCFILGPLPSVALGMILIACCPGGNVSNLLVLLARGDVALSVSLTATSSICAAFITPVMIVFWSSLYPPTANLLTTLEFDSLSFLIHTSAILGLPLVVGMLIAHFAPRFADAIRRPVVALGGVALMVIIAVSVLRYLDEFLQIGVSLLGVVAMHNFLAFGLGNLVARAVGANKAKQRAITFEVGIQNSGLGIVILLTQLGGLGGAAAVVGLWGTWHLIAGLVLVMVFRLSNAGTTPN</sequence>
<feature type="transmembrane region" description="Helical" evidence="5">
    <location>
        <begin position="80"/>
        <end position="101"/>
    </location>
</feature>
<proteinExistence type="predicted"/>
<dbReference type="InterPro" id="IPR002657">
    <property type="entry name" value="BilAc:Na_symport/Acr3"/>
</dbReference>
<dbReference type="GO" id="GO:0016020">
    <property type="term" value="C:membrane"/>
    <property type="evidence" value="ECO:0007669"/>
    <property type="project" value="UniProtKB-SubCell"/>
</dbReference>
<evidence type="ECO:0000313" key="6">
    <source>
        <dbReference type="EMBL" id="GHA06272.1"/>
    </source>
</evidence>
<evidence type="ECO:0000256" key="3">
    <source>
        <dbReference type="ARBA" id="ARBA00022989"/>
    </source>
</evidence>
<comment type="subcellular location">
    <subcellularLocation>
        <location evidence="1">Membrane</location>
        <topology evidence="1">Multi-pass membrane protein</topology>
    </subcellularLocation>
</comment>
<feature type="transmembrane region" description="Helical" evidence="5">
    <location>
        <begin position="19"/>
        <end position="38"/>
    </location>
</feature>
<evidence type="ECO:0000313" key="7">
    <source>
        <dbReference type="Proteomes" id="UP000614811"/>
    </source>
</evidence>
<dbReference type="RefSeq" id="WP_189399456.1">
    <property type="nucleotide sequence ID" value="NZ_BMXA01000002.1"/>
</dbReference>
<keyword evidence="3 5" id="KW-1133">Transmembrane helix</keyword>
<feature type="transmembrane region" description="Helical" evidence="5">
    <location>
        <begin position="211"/>
        <end position="234"/>
    </location>
</feature>
<dbReference type="Pfam" id="PF01758">
    <property type="entry name" value="SBF"/>
    <property type="match status" value="1"/>
</dbReference>
<dbReference type="AlphaFoldDB" id="A0A918RPA0"/>
<evidence type="ECO:0000256" key="4">
    <source>
        <dbReference type="ARBA" id="ARBA00023136"/>
    </source>
</evidence>
<evidence type="ECO:0000256" key="2">
    <source>
        <dbReference type="ARBA" id="ARBA00022692"/>
    </source>
</evidence>
<dbReference type="PANTHER" id="PTHR10361">
    <property type="entry name" value="SODIUM-BILE ACID COTRANSPORTER"/>
    <property type="match status" value="1"/>
</dbReference>